<comment type="similarity">
    <text evidence="1">Belongs to the eukaryotic ribosomal protein eS6 family.</text>
</comment>
<organism evidence="5">
    <name type="scientific">Arundo donax</name>
    <name type="common">Giant reed</name>
    <name type="synonym">Donax arundinaceus</name>
    <dbReference type="NCBI Taxonomy" id="35708"/>
    <lineage>
        <taxon>Eukaryota</taxon>
        <taxon>Viridiplantae</taxon>
        <taxon>Streptophyta</taxon>
        <taxon>Embryophyta</taxon>
        <taxon>Tracheophyta</taxon>
        <taxon>Spermatophyta</taxon>
        <taxon>Magnoliopsida</taxon>
        <taxon>Liliopsida</taxon>
        <taxon>Poales</taxon>
        <taxon>Poaceae</taxon>
        <taxon>PACMAD clade</taxon>
        <taxon>Arundinoideae</taxon>
        <taxon>Arundineae</taxon>
        <taxon>Arundo</taxon>
    </lineage>
</organism>
<dbReference type="EMBL" id="GBRH01282925">
    <property type="protein sequence ID" value="JAD14970.1"/>
    <property type="molecule type" value="Transcribed_RNA"/>
</dbReference>
<evidence type="ECO:0000256" key="3">
    <source>
        <dbReference type="ARBA" id="ARBA00023274"/>
    </source>
</evidence>
<accession>A0A0A8XQP8</accession>
<reference evidence="5" key="1">
    <citation type="submission" date="2014-09" db="EMBL/GenBank/DDBJ databases">
        <authorList>
            <person name="Magalhaes I.L.F."/>
            <person name="Oliveira U."/>
            <person name="Santos F.R."/>
            <person name="Vidigal T.H.D.A."/>
            <person name="Brescovit A.D."/>
            <person name="Santos A.J."/>
        </authorList>
    </citation>
    <scope>NUCLEOTIDE SEQUENCE</scope>
    <source>
        <tissue evidence="5">Shoot tissue taken approximately 20 cm above the soil surface</tissue>
    </source>
</reference>
<keyword evidence="3" id="KW-0687">Ribonucleoprotein</keyword>
<sequence>MSVVMLWAEFKGYVCKIIWGCDKRGFPIKQRVLTSGRERLLLHRGTPCFRWYGRDGECRLYGHHTGGTEARRRAESRRAAPRPGQHGRRCHRR</sequence>
<evidence type="ECO:0000256" key="2">
    <source>
        <dbReference type="ARBA" id="ARBA00022980"/>
    </source>
</evidence>
<dbReference type="InterPro" id="IPR001377">
    <property type="entry name" value="Ribosomal_eS6"/>
</dbReference>
<evidence type="ECO:0000256" key="1">
    <source>
        <dbReference type="ARBA" id="ARBA00009312"/>
    </source>
</evidence>
<name>A0A0A8XQP8_ARUDO</name>
<feature type="compositionally biased region" description="Basic and acidic residues" evidence="4">
    <location>
        <begin position="69"/>
        <end position="78"/>
    </location>
</feature>
<dbReference type="GO" id="GO:1990904">
    <property type="term" value="C:ribonucleoprotein complex"/>
    <property type="evidence" value="ECO:0007669"/>
    <property type="project" value="UniProtKB-KW"/>
</dbReference>
<dbReference type="GO" id="GO:0003735">
    <property type="term" value="F:structural constituent of ribosome"/>
    <property type="evidence" value="ECO:0007669"/>
    <property type="project" value="InterPro"/>
</dbReference>
<evidence type="ECO:0000256" key="4">
    <source>
        <dbReference type="SAM" id="MobiDB-lite"/>
    </source>
</evidence>
<evidence type="ECO:0000313" key="5">
    <source>
        <dbReference type="EMBL" id="JAD14970.1"/>
    </source>
</evidence>
<reference evidence="5" key="2">
    <citation type="journal article" date="2015" name="Data Brief">
        <title>Shoot transcriptome of the giant reed, Arundo donax.</title>
        <authorList>
            <person name="Barrero R.A."/>
            <person name="Guerrero F.D."/>
            <person name="Moolhuijzen P."/>
            <person name="Goolsby J.A."/>
            <person name="Tidwell J."/>
            <person name="Bellgard S.E."/>
            <person name="Bellgard M.I."/>
        </authorList>
    </citation>
    <scope>NUCLEOTIDE SEQUENCE</scope>
    <source>
        <tissue evidence="5">Shoot tissue taken approximately 20 cm above the soil surface</tissue>
    </source>
</reference>
<dbReference type="PANTHER" id="PTHR11502">
    <property type="entry name" value="40S RIBOSOMAL PROTEIN S6"/>
    <property type="match status" value="1"/>
</dbReference>
<dbReference type="AlphaFoldDB" id="A0A0A8XQP8"/>
<protein>
    <submittedName>
        <fullName evidence="5">Rps6-2</fullName>
    </submittedName>
</protein>
<proteinExistence type="inferred from homology"/>
<keyword evidence="2" id="KW-0689">Ribosomal protein</keyword>
<dbReference type="GO" id="GO:0005840">
    <property type="term" value="C:ribosome"/>
    <property type="evidence" value="ECO:0007669"/>
    <property type="project" value="UniProtKB-KW"/>
</dbReference>
<dbReference type="Pfam" id="PF01092">
    <property type="entry name" value="Ribosomal_S6e"/>
    <property type="match status" value="1"/>
</dbReference>
<feature type="region of interest" description="Disordered" evidence="4">
    <location>
        <begin position="63"/>
        <end position="93"/>
    </location>
</feature>
<dbReference type="GO" id="GO:0006412">
    <property type="term" value="P:translation"/>
    <property type="evidence" value="ECO:0007669"/>
    <property type="project" value="InterPro"/>
</dbReference>